<dbReference type="AlphaFoldDB" id="A0A084VKM6"/>
<keyword evidence="4" id="KW-1185">Reference proteome</keyword>
<proteinExistence type="predicted"/>
<protein>
    <submittedName>
        <fullName evidence="2 3">Uncharacterized protein</fullName>
    </submittedName>
</protein>
<sequence length="86" mass="9614">MRSVNLRPSVSDPSGSVVDDPIPWDLIRHEDGIELISFPGQEFQARSVRPFAGLLHVNHNQRGHSGQHTHTLIPDPSSGRWTIENI</sequence>
<name>A0A084VKM6_ANOSI</name>
<evidence type="ECO:0000313" key="2">
    <source>
        <dbReference type="EMBL" id="KFB38520.1"/>
    </source>
</evidence>
<dbReference type="EMBL" id="ATLV01014234">
    <property type="status" value="NOT_ANNOTATED_CDS"/>
    <property type="molecule type" value="Genomic_DNA"/>
</dbReference>
<feature type="region of interest" description="Disordered" evidence="1">
    <location>
        <begin position="60"/>
        <end position="86"/>
    </location>
</feature>
<evidence type="ECO:0000313" key="4">
    <source>
        <dbReference type="Proteomes" id="UP000030765"/>
    </source>
</evidence>
<evidence type="ECO:0000313" key="3">
    <source>
        <dbReference type="EnsemblMetazoa" id="ASIC005928-PA"/>
    </source>
</evidence>
<dbReference type="EMBL" id="KE524948">
    <property type="protein sequence ID" value="KFB38520.1"/>
    <property type="molecule type" value="Genomic_DNA"/>
</dbReference>
<reference evidence="3" key="2">
    <citation type="submission" date="2020-05" db="UniProtKB">
        <authorList>
            <consortium name="EnsemblMetazoa"/>
        </authorList>
    </citation>
    <scope>IDENTIFICATION</scope>
</reference>
<reference evidence="2 4" key="1">
    <citation type="journal article" date="2014" name="BMC Genomics">
        <title>Genome sequence of Anopheles sinensis provides insight into genetics basis of mosquito competence for malaria parasites.</title>
        <authorList>
            <person name="Zhou D."/>
            <person name="Zhang D."/>
            <person name="Ding G."/>
            <person name="Shi L."/>
            <person name="Hou Q."/>
            <person name="Ye Y."/>
            <person name="Xu Y."/>
            <person name="Zhou H."/>
            <person name="Xiong C."/>
            <person name="Li S."/>
            <person name="Yu J."/>
            <person name="Hong S."/>
            <person name="Yu X."/>
            <person name="Zou P."/>
            <person name="Chen C."/>
            <person name="Chang X."/>
            <person name="Wang W."/>
            <person name="Lv Y."/>
            <person name="Sun Y."/>
            <person name="Ma L."/>
            <person name="Shen B."/>
            <person name="Zhu C."/>
        </authorList>
    </citation>
    <scope>NUCLEOTIDE SEQUENCE [LARGE SCALE GENOMIC DNA]</scope>
</reference>
<dbReference type="VEuPathDB" id="VectorBase:ASIC005928"/>
<accession>A0A084VKM6</accession>
<dbReference type="Proteomes" id="UP000030765">
    <property type="component" value="Unassembled WGS sequence"/>
</dbReference>
<evidence type="ECO:0000256" key="1">
    <source>
        <dbReference type="SAM" id="MobiDB-lite"/>
    </source>
</evidence>
<gene>
    <name evidence="2" type="ORF">ZHAS_00005928</name>
</gene>
<organism evidence="2">
    <name type="scientific">Anopheles sinensis</name>
    <name type="common">Mosquito</name>
    <dbReference type="NCBI Taxonomy" id="74873"/>
    <lineage>
        <taxon>Eukaryota</taxon>
        <taxon>Metazoa</taxon>
        <taxon>Ecdysozoa</taxon>
        <taxon>Arthropoda</taxon>
        <taxon>Hexapoda</taxon>
        <taxon>Insecta</taxon>
        <taxon>Pterygota</taxon>
        <taxon>Neoptera</taxon>
        <taxon>Endopterygota</taxon>
        <taxon>Diptera</taxon>
        <taxon>Nematocera</taxon>
        <taxon>Culicoidea</taxon>
        <taxon>Culicidae</taxon>
        <taxon>Anophelinae</taxon>
        <taxon>Anopheles</taxon>
    </lineage>
</organism>
<dbReference type="EnsemblMetazoa" id="ASIC005928-RA">
    <property type="protein sequence ID" value="ASIC005928-PA"/>
    <property type="gene ID" value="ASIC005928"/>
</dbReference>